<keyword evidence="3" id="KW-1185">Reference proteome</keyword>
<evidence type="ECO:0000256" key="1">
    <source>
        <dbReference type="SAM" id="MobiDB-lite"/>
    </source>
</evidence>
<organism evidence="2 3">
    <name type="scientific">Caerostris darwini</name>
    <dbReference type="NCBI Taxonomy" id="1538125"/>
    <lineage>
        <taxon>Eukaryota</taxon>
        <taxon>Metazoa</taxon>
        <taxon>Ecdysozoa</taxon>
        <taxon>Arthropoda</taxon>
        <taxon>Chelicerata</taxon>
        <taxon>Arachnida</taxon>
        <taxon>Araneae</taxon>
        <taxon>Araneomorphae</taxon>
        <taxon>Entelegynae</taxon>
        <taxon>Araneoidea</taxon>
        <taxon>Araneidae</taxon>
        <taxon>Caerostris</taxon>
    </lineage>
</organism>
<gene>
    <name evidence="2" type="ORF">CDAR_194891</name>
</gene>
<name>A0AAV4X6G7_9ARAC</name>
<evidence type="ECO:0000313" key="2">
    <source>
        <dbReference type="EMBL" id="GIY90461.1"/>
    </source>
</evidence>
<sequence>MATMVDNPLASEPRKSTATLTTENKGYGSSFHRVKIMVSIQNIITYKDFIYILWVANDHLFASTAIGSSSVGSNEVCYTSLARTAEQPTETAGVQKRIDSELSAPLTPPYKNITEHQKRAGADNREQLDTAKWTLEKSVWFSAVPREHYRGK</sequence>
<feature type="region of interest" description="Disordered" evidence="1">
    <location>
        <begin position="1"/>
        <end position="21"/>
    </location>
</feature>
<dbReference type="EMBL" id="BPLQ01015713">
    <property type="protein sequence ID" value="GIY90461.1"/>
    <property type="molecule type" value="Genomic_DNA"/>
</dbReference>
<proteinExistence type="predicted"/>
<evidence type="ECO:0000313" key="3">
    <source>
        <dbReference type="Proteomes" id="UP001054837"/>
    </source>
</evidence>
<reference evidence="2 3" key="1">
    <citation type="submission" date="2021-06" db="EMBL/GenBank/DDBJ databases">
        <title>Caerostris darwini draft genome.</title>
        <authorList>
            <person name="Kono N."/>
            <person name="Arakawa K."/>
        </authorList>
    </citation>
    <scope>NUCLEOTIDE SEQUENCE [LARGE SCALE GENOMIC DNA]</scope>
</reference>
<dbReference type="AlphaFoldDB" id="A0AAV4X6G7"/>
<comment type="caution">
    <text evidence="2">The sequence shown here is derived from an EMBL/GenBank/DDBJ whole genome shotgun (WGS) entry which is preliminary data.</text>
</comment>
<dbReference type="Proteomes" id="UP001054837">
    <property type="component" value="Unassembled WGS sequence"/>
</dbReference>
<protein>
    <submittedName>
        <fullName evidence="2">Uncharacterized protein</fullName>
    </submittedName>
</protein>
<accession>A0AAV4X6G7</accession>